<dbReference type="EMBL" id="LAZR01002064">
    <property type="protein sequence ID" value="KKN35097.1"/>
    <property type="molecule type" value="Genomic_DNA"/>
</dbReference>
<organism evidence="2">
    <name type="scientific">marine sediment metagenome</name>
    <dbReference type="NCBI Taxonomy" id="412755"/>
    <lineage>
        <taxon>unclassified sequences</taxon>
        <taxon>metagenomes</taxon>
        <taxon>ecological metagenomes</taxon>
    </lineage>
</organism>
<gene>
    <name evidence="2" type="ORF">LCGC14_0787220</name>
</gene>
<sequence>DYSFPSIKPQSEPLVKPLSGSATGLEHWNPKTEKYEKWFGGGLSWERTHQLYCNSYYGFNAYGDYLTKNPYSHRMFGTKIFEMLGSGAACITNHIGGIEDLVQDGKTGFIVETEQEAIDAYQYGVDNPNEVRAMGLAARKNILENHCWTHRVKQIEKIVKNL</sequence>
<comment type="caution">
    <text evidence="2">The sequence shown here is derived from an EMBL/GenBank/DDBJ whole genome shotgun (WGS) entry which is preliminary data.</text>
</comment>
<reference evidence="2" key="1">
    <citation type="journal article" date="2015" name="Nature">
        <title>Complex archaea that bridge the gap between prokaryotes and eukaryotes.</title>
        <authorList>
            <person name="Spang A."/>
            <person name="Saw J.H."/>
            <person name="Jorgensen S.L."/>
            <person name="Zaremba-Niedzwiedzka K."/>
            <person name="Martijn J."/>
            <person name="Lind A.E."/>
            <person name="van Eijk R."/>
            <person name="Schleper C."/>
            <person name="Guy L."/>
            <person name="Ettema T.J."/>
        </authorList>
    </citation>
    <scope>NUCLEOTIDE SEQUENCE</scope>
</reference>
<dbReference type="AlphaFoldDB" id="A0A0F9QDI1"/>
<accession>A0A0F9QDI1</accession>
<proteinExistence type="predicted"/>
<dbReference type="InterPro" id="IPR055259">
    <property type="entry name" value="YkvP/CgeB_Glyco_trans-like"/>
</dbReference>
<protein>
    <recommendedName>
        <fullName evidence="1">Spore protein YkvP/CgeB glycosyl transferase-like domain-containing protein</fullName>
    </recommendedName>
</protein>
<dbReference type="Pfam" id="PF13524">
    <property type="entry name" value="Glyco_trans_1_2"/>
    <property type="match status" value="1"/>
</dbReference>
<feature type="non-terminal residue" evidence="2">
    <location>
        <position position="1"/>
    </location>
</feature>
<dbReference type="SUPFAM" id="SSF53756">
    <property type="entry name" value="UDP-Glycosyltransferase/glycogen phosphorylase"/>
    <property type="match status" value="1"/>
</dbReference>
<dbReference type="Gene3D" id="3.40.50.2000">
    <property type="entry name" value="Glycogen Phosphorylase B"/>
    <property type="match status" value="1"/>
</dbReference>
<evidence type="ECO:0000313" key="2">
    <source>
        <dbReference type="EMBL" id="KKN35097.1"/>
    </source>
</evidence>
<name>A0A0F9QDI1_9ZZZZ</name>
<feature type="domain" description="Spore protein YkvP/CgeB glycosyl transferase-like" evidence="1">
    <location>
        <begin position="28"/>
        <end position="156"/>
    </location>
</feature>
<evidence type="ECO:0000259" key="1">
    <source>
        <dbReference type="Pfam" id="PF13524"/>
    </source>
</evidence>